<dbReference type="Gene3D" id="2.60.340.10">
    <property type="entry name" value="baseplate structural protein gp8, domain 1"/>
    <property type="match status" value="2"/>
</dbReference>
<accession>A0A381VJ06</accession>
<dbReference type="EMBL" id="UINC01008776">
    <property type="protein sequence ID" value="SVA39453.1"/>
    <property type="molecule type" value="Genomic_DNA"/>
</dbReference>
<organism evidence="2">
    <name type="scientific">marine metagenome</name>
    <dbReference type="NCBI Taxonomy" id="408172"/>
    <lineage>
        <taxon>unclassified sequences</taxon>
        <taxon>metagenomes</taxon>
        <taxon>ecological metagenomes</taxon>
    </lineage>
</organism>
<dbReference type="InterPro" id="IPR036327">
    <property type="entry name" value="Gp8_sf"/>
</dbReference>
<feature type="domain" description="Bacteriophage T4 Gp8" evidence="1">
    <location>
        <begin position="130"/>
        <end position="188"/>
    </location>
</feature>
<gene>
    <name evidence="2" type="ORF">METZ01_LOCUS92307</name>
</gene>
<evidence type="ECO:0000313" key="2">
    <source>
        <dbReference type="EMBL" id="SVA39453.1"/>
    </source>
</evidence>
<dbReference type="AlphaFoldDB" id="A0A381VJ06"/>
<dbReference type="Pfam" id="PF09215">
    <property type="entry name" value="Phage-Gp8"/>
    <property type="match status" value="2"/>
</dbReference>
<proteinExistence type="predicted"/>
<feature type="domain" description="Bacteriophage T4 Gp8" evidence="1">
    <location>
        <begin position="533"/>
        <end position="571"/>
    </location>
</feature>
<sequence>MAALVTNKFRIHNAKQFIEAFDEVSFTSGAAVTDSSGLLNSNMYLFIGKVTGWSDDASPPTPTDSVANTHYENWRDMIAAKKITSSDVSHAIPRKNWTNNTNYFAYTDNTSTLHSQDFYVMTGDYNVYKCLSNSDSNSTGTAASTSTTKPTGTGTAIISTADGYKWKFMYQISASDALKFVTPNYIPVDTVRRANGYLANTYDNAPAQVQFDVETATAASGGGNGAIEVVHMTTRGLKYLGETGNLAGVTNTTVVTITGTSLGADDCIVNNDIYFTSGDASGEGGTITDYNGTSKVVTFTPAVTAPSSTDGYAIGPKVVISGDGQGANVRCTVNSTGGINATAVISGGNNYSNASITVISNASQSNSFNPSPTAVLTPIIGPKGGHGSDAVQELGGFYILINSRLEYSESNNFTTDNDFRKVGLLAQPKFSNGDFANTTVVDQATAAVVSSWNGTAFAVDELVTGATSGATGRVIDFTSNNTIRMSDIIPSGNSTTAGYNGIYGYFTNTEVIAANTVGNGGSGASATANGAGAVTGGDLERFSGDIIYVENRSPISRATDQIEDIKLIIEF</sequence>
<protein>
    <recommendedName>
        <fullName evidence="1">Bacteriophage T4 Gp8 domain-containing protein</fullName>
    </recommendedName>
</protein>
<name>A0A381VJ06_9ZZZZ</name>
<reference evidence="2" key="1">
    <citation type="submission" date="2018-05" db="EMBL/GenBank/DDBJ databases">
        <authorList>
            <person name="Lanie J.A."/>
            <person name="Ng W.-L."/>
            <person name="Kazmierczak K.M."/>
            <person name="Andrzejewski T.M."/>
            <person name="Davidsen T.M."/>
            <person name="Wayne K.J."/>
            <person name="Tettelin H."/>
            <person name="Glass J.I."/>
            <person name="Rusch D."/>
            <person name="Podicherti R."/>
            <person name="Tsui H.-C.T."/>
            <person name="Winkler M.E."/>
        </authorList>
    </citation>
    <scope>NUCLEOTIDE SEQUENCE</scope>
</reference>
<evidence type="ECO:0000259" key="1">
    <source>
        <dbReference type="Pfam" id="PF09215"/>
    </source>
</evidence>
<dbReference type="SUPFAM" id="SSF89433">
    <property type="entry name" value="Baseplate structural protein gp8"/>
    <property type="match status" value="2"/>
</dbReference>
<dbReference type="InterPro" id="IPR015298">
    <property type="entry name" value="Phage_T4_Gp8"/>
</dbReference>